<dbReference type="SMART" id="SM00355">
    <property type="entry name" value="ZnF_C2H2"/>
    <property type="match status" value="2"/>
</dbReference>
<evidence type="ECO:0000256" key="1">
    <source>
        <dbReference type="PROSITE-ProRule" id="PRU00042"/>
    </source>
</evidence>
<dbReference type="PANTHER" id="PTHR13284">
    <property type="entry name" value="GH01354P"/>
    <property type="match status" value="1"/>
</dbReference>
<dbReference type="InterPro" id="IPR013087">
    <property type="entry name" value="Znf_C2H2_type"/>
</dbReference>
<comment type="caution">
    <text evidence="4">The sequence shown here is derived from an EMBL/GenBank/DDBJ whole genome shotgun (WGS) entry which is preliminary data.</text>
</comment>
<reference evidence="4 5" key="1">
    <citation type="journal article" date="2024" name="Nat. Commun.">
        <title>Phylogenomics reveals the evolutionary origins of lichenization in chlorophyte algae.</title>
        <authorList>
            <person name="Puginier C."/>
            <person name="Libourel C."/>
            <person name="Otte J."/>
            <person name="Skaloud P."/>
            <person name="Haon M."/>
            <person name="Grisel S."/>
            <person name="Petersen M."/>
            <person name="Berrin J.G."/>
            <person name="Delaux P.M."/>
            <person name="Dal Grande F."/>
            <person name="Keller J."/>
        </authorList>
    </citation>
    <scope>NUCLEOTIDE SEQUENCE [LARGE SCALE GENOMIC DNA]</scope>
    <source>
        <strain evidence="4 5">SAG 245.80</strain>
    </source>
</reference>
<evidence type="ECO:0000313" key="4">
    <source>
        <dbReference type="EMBL" id="KAK9830931.1"/>
    </source>
</evidence>
<organism evidence="4 5">
    <name type="scientific">Elliptochloris bilobata</name>
    <dbReference type="NCBI Taxonomy" id="381761"/>
    <lineage>
        <taxon>Eukaryota</taxon>
        <taxon>Viridiplantae</taxon>
        <taxon>Chlorophyta</taxon>
        <taxon>core chlorophytes</taxon>
        <taxon>Trebouxiophyceae</taxon>
        <taxon>Trebouxiophyceae incertae sedis</taxon>
        <taxon>Elliptochloris clade</taxon>
        <taxon>Elliptochloris</taxon>
    </lineage>
</organism>
<keyword evidence="1" id="KW-0479">Metal-binding</keyword>
<feature type="domain" description="C2H2-type" evidence="3">
    <location>
        <begin position="315"/>
        <end position="343"/>
    </location>
</feature>
<protein>
    <recommendedName>
        <fullName evidence="3">C2H2-type domain-containing protein</fullName>
    </recommendedName>
</protein>
<dbReference type="GO" id="GO:0043021">
    <property type="term" value="F:ribonucleoprotein complex binding"/>
    <property type="evidence" value="ECO:0007669"/>
    <property type="project" value="TreeGrafter"/>
</dbReference>
<dbReference type="GO" id="GO:0035368">
    <property type="term" value="F:selenocysteine insertion sequence binding"/>
    <property type="evidence" value="ECO:0007669"/>
    <property type="project" value="InterPro"/>
</dbReference>
<sequence>MAFPRHAHPPGKSPGVASLIRQFEADRAKPSALTAAGDQGAAATASGSVNSVDSASFWAPVCSRPPDSADAPAPLSAEHADRPGLSKPKPDLDPPDTAPLGVPSELRPEAVLERGRALAAAQRHCHRNGFVGLGGQDRRSCRLVRTHSVRRFANAQHDHTDENDLEGSGNDDISSLRGRIAGLDIAAAVLAAALCVLAALEMCMELLTALLLRALGRAPVPPAPHPAQRLPLRAMYETAGAASGTATGLRDGLRGFLCHWTLLYIGGVAGRGMSGDRSGPAWGGAASRLGPAPSGIREALAGEAHRSRPDISGVLRCHACGKALRDYASLAQHLRDRHRGLNHTEGPDGGQGSGQTLTLADLMSARRVAPRLRAPRGPQHVRSVAAAAAAAAGLTAQQRRGVNQLVQASQSNAALAAGFRGRLSSSGKKKMSRLKRIILRERAENSAREAAAAAEAAAEAARSERAKYAGFVAQLQVVRALASAEEAAGRQLAPQVAEQVYVLELATAQMATLAAAADARHAEAVKEAERDSDASGSDDEYDGPDEFENVLATWLRDAHTRARGAASAVLAAANSATVEQVAQLLGMSPEQLAQTVAQGPMPLQALVQAAHMAPLPAEGAGSVAGAGTELPPPWGTGAGGAMMQAAGDGALQGAAHHQGLRDAGQEGTAGGNAFGVHEYHCLICGCVCCGKANFEQHKASKRHARKAAAAAALVIGVSGGGGGGTAAERERDRNCTTYVGLNSQCRPYVKQVISTELNKASNDLLTQLHAWEDRAKQANPLQAAGKKRLASGLREVAKAVRARKARVVLVAPNIEPIAAQGGLDDQLDDILRTAKASGTPVVFCGSRKKLGQVFGCRKKMSAIAILDTSGAEHLLRTIETLAAQGCAEWHAQCAAGDSAAAPEQAPQEPAPADMLPSPQLMRVRADGRPVPLTGAALNVAMRPIAES</sequence>
<accession>A0AAW1RBS7</accession>
<dbReference type="GO" id="GO:1990904">
    <property type="term" value="C:ribonucleoprotein complex"/>
    <property type="evidence" value="ECO:0007669"/>
    <property type="project" value="TreeGrafter"/>
</dbReference>
<dbReference type="PANTHER" id="PTHR13284:SF4">
    <property type="entry name" value="C2H2-TYPE DOMAIN-CONTAINING PROTEIN"/>
    <property type="match status" value="1"/>
</dbReference>
<feature type="compositionally biased region" description="Low complexity" evidence="2">
    <location>
        <begin position="65"/>
        <end position="77"/>
    </location>
</feature>
<dbReference type="SUPFAM" id="SSF55315">
    <property type="entry name" value="L30e-like"/>
    <property type="match status" value="1"/>
</dbReference>
<dbReference type="InterPro" id="IPR029064">
    <property type="entry name" value="Ribosomal_eL30-like_sf"/>
</dbReference>
<dbReference type="PROSITE" id="PS00028">
    <property type="entry name" value="ZINC_FINGER_C2H2_1"/>
    <property type="match status" value="2"/>
</dbReference>
<dbReference type="GO" id="GO:0005739">
    <property type="term" value="C:mitochondrion"/>
    <property type="evidence" value="ECO:0007669"/>
    <property type="project" value="TreeGrafter"/>
</dbReference>
<dbReference type="GO" id="GO:0008270">
    <property type="term" value="F:zinc ion binding"/>
    <property type="evidence" value="ECO:0007669"/>
    <property type="project" value="UniProtKB-KW"/>
</dbReference>
<evidence type="ECO:0000313" key="5">
    <source>
        <dbReference type="Proteomes" id="UP001445335"/>
    </source>
</evidence>
<proteinExistence type="predicted"/>
<feature type="compositionally biased region" description="Basic and acidic residues" evidence="2">
    <location>
        <begin position="78"/>
        <end position="92"/>
    </location>
</feature>
<dbReference type="InterPro" id="IPR040051">
    <property type="entry name" value="SECISBP2"/>
</dbReference>
<dbReference type="GO" id="GO:0003730">
    <property type="term" value="F:mRNA 3'-UTR binding"/>
    <property type="evidence" value="ECO:0007669"/>
    <property type="project" value="TreeGrafter"/>
</dbReference>
<evidence type="ECO:0000256" key="2">
    <source>
        <dbReference type="SAM" id="MobiDB-lite"/>
    </source>
</evidence>
<keyword evidence="1" id="KW-0863">Zinc-finger</keyword>
<keyword evidence="5" id="KW-1185">Reference proteome</keyword>
<dbReference type="PROSITE" id="PS50157">
    <property type="entry name" value="ZINC_FINGER_C2H2_2"/>
    <property type="match status" value="1"/>
</dbReference>
<feature type="compositionally biased region" description="Acidic residues" evidence="2">
    <location>
        <begin position="536"/>
        <end position="545"/>
    </location>
</feature>
<feature type="region of interest" description="Disordered" evidence="2">
    <location>
        <begin position="524"/>
        <end position="545"/>
    </location>
</feature>
<dbReference type="Gene3D" id="3.30.1330.30">
    <property type="match status" value="1"/>
</dbReference>
<gene>
    <name evidence="4" type="ORF">WJX81_007062</name>
</gene>
<dbReference type="Pfam" id="PF01248">
    <property type="entry name" value="Ribosomal_L7Ae"/>
    <property type="match status" value="1"/>
</dbReference>
<dbReference type="EMBL" id="JALJOU010000049">
    <property type="protein sequence ID" value="KAK9830931.1"/>
    <property type="molecule type" value="Genomic_DNA"/>
</dbReference>
<dbReference type="AlphaFoldDB" id="A0AAW1RBS7"/>
<feature type="compositionally biased region" description="Low complexity" evidence="2">
    <location>
        <begin position="31"/>
        <end position="48"/>
    </location>
</feature>
<evidence type="ECO:0000259" key="3">
    <source>
        <dbReference type="PROSITE" id="PS50157"/>
    </source>
</evidence>
<feature type="compositionally biased region" description="Basic and acidic residues" evidence="2">
    <location>
        <begin position="524"/>
        <end position="533"/>
    </location>
</feature>
<feature type="region of interest" description="Disordered" evidence="2">
    <location>
        <begin position="29"/>
        <end position="106"/>
    </location>
</feature>
<dbReference type="InterPro" id="IPR004038">
    <property type="entry name" value="Ribosomal_eL8/eL30/eS12/Gad45"/>
</dbReference>
<dbReference type="Proteomes" id="UP001445335">
    <property type="component" value="Unassembled WGS sequence"/>
</dbReference>
<keyword evidence="1" id="KW-0862">Zinc</keyword>
<name>A0AAW1RBS7_9CHLO</name>